<comment type="caution">
    <text evidence="3">The sequence shown here is derived from an EMBL/GenBank/DDBJ whole genome shotgun (WGS) entry which is preliminary data.</text>
</comment>
<dbReference type="GO" id="GO:0010494">
    <property type="term" value="C:cytoplasmic stress granule"/>
    <property type="evidence" value="ECO:0007669"/>
    <property type="project" value="TreeGrafter"/>
</dbReference>
<reference evidence="3" key="1">
    <citation type="journal article" date="2020" name="Fungal Divers.">
        <title>Resolving the Mortierellaceae phylogeny through synthesis of multi-gene phylogenetics and phylogenomics.</title>
        <authorList>
            <person name="Vandepol N."/>
            <person name="Liber J."/>
            <person name="Desiro A."/>
            <person name="Na H."/>
            <person name="Kennedy M."/>
            <person name="Barry K."/>
            <person name="Grigoriev I.V."/>
            <person name="Miller A.N."/>
            <person name="O'Donnell K."/>
            <person name="Stajich J.E."/>
            <person name="Bonito G."/>
        </authorList>
    </citation>
    <scope>NUCLEOTIDE SEQUENCE</scope>
    <source>
        <strain evidence="3">MES-2147</strain>
    </source>
</reference>
<feature type="compositionally biased region" description="Acidic residues" evidence="1">
    <location>
        <begin position="117"/>
        <end position="128"/>
    </location>
</feature>
<dbReference type="InterPro" id="IPR045117">
    <property type="entry name" value="ATXN2-like"/>
</dbReference>
<dbReference type="GO" id="GO:0034063">
    <property type="term" value="P:stress granule assembly"/>
    <property type="evidence" value="ECO:0007669"/>
    <property type="project" value="TreeGrafter"/>
</dbReference>
<dbReference type="AlphaFoldDB" id="A0A9P6M002"/>
<name>A0A9P6M002_9FUNG</name>
<dbReference type="Pfam" id="PF06741">
    <property type="entry name" value="LsmAD"/>
    <property type="match status" value="1"/>
</dbReference>
<dbReference type="OrthoDB" id="2275718at2759"/>
<dbReference type="PANTHER" id="PTHR12854">
    <property type="entry name" value="ATAXIN 2-RELATED"/>
    <property type="match status" value="1"/>
</dbReference>
<sequence length="128" mass="14664">MHSLVQFDRFVVQLCFLLHFAKIRRTTLVVNDVLKASPLKDEIIQKYAHGTPLLLQVMDVLIDFDEELYTTKLDRTGADFKLREQQAIQIANEIQQSVSNSSNVHIREERGLGMDDSGLDEEDRYGAV</sequence>
<dbReference type="Proteomes" id="UP000749646">
    <property type="component" value="Unassembled WGS sequence"/>
</dbReference>
<organism evidence="3 4">
    <name type="scientific">Modicella reniformis</name>
    <dbReference type="NCBI Taxonomy" id="1440133"/>
    <lineage>
        <taxon>Eukaryota</taxon>
        <taxon>Fungi</taxon>
        <taxon>Fungi incertae sedis</taxon>
        <taxon>Mucoromycota</taxon>
        <taxon>Mortierellomycotina</taxon>
        <taxon>Mortierellomycetes</taxon>
        <taxon>Mortierellales</taxon>
        <taxon>Mortierellaceae</taxon>
        <taxon>Modicella</taxon>
    </lineage>
</organism>
<dbReference type="PANTHER" id="PTHR12854:SF7">
    <property type="entry name" value="ATAXIN-2 HOMOLOG"/>
    <property type="match status" value="1"/>
</dbReference>
<dbReference type="SMART" id="SM01272">
    <property type="entry name" value="LsmAD"/>
    <property type="match status" value="1"/>
</dbReference>
<protein>
    <recommendedName>
        <fullName evidence="2">LsmAD domain-containing protein</fullName>
    </recommendedName>
</protein>
<gene>
    <name evidence="3" type="ORF">BGZ65_002486</name>
</gene>
<feature type="non-terminal residue" evidence="3">
    <location>
        <position position="128"/>
    </location>
</feature>
<proteinExistence type="predicted"/>
<keyword evidence="4" id="KW-1185">Reference proteome</keyword>
<feature type="domain" description="LsmAD" evidence="2">
    <location>
        <begin position="58"/>
        <end position="128"/>
    </location>
</feature>
<feature type="region of interest" description="Disordered" evidence="1">
    <location>
        <begin position="109"/>
        <end position="128"/>
    </location>
</feature>
<dbReference type="EMBL" id="JAAAHW010006663">
    <property type="protein sequence ID" value="KAF9956731.1"/>
    <property type="molecule type" value="Genomic_DNA"/>
</dbReference>
<dbReference type="InterPro" id="IPR009604">
    <property type="entry name" value="LsmAD_domain"/>
</dbReference>
<evidence type="ECO:0000313" key="3">
    <source>
        <dbReference type="EMBL" id="KAF9956731.1"/>
    </source>
</evidence>
<evidence type="ECO:0000256" key="1">
    <source>
        <dbReference type="SAM" id="MobiDB-lite"/>
    </source>
</evidence>
<accession>A0A9P6M002</accession>
<evidence type="ECO:0000259" key="2">
    <source>
        <dbReference type="SMART" id="SM01272"/>
    </source>
</evidence>
<evidence type="ECO:0000313" key="4">
    <source>
        <dbReference type="Proteomes" id="UP000749646"/>
    </source>
</evidence>
<dbReference type="GO" id="GO:0003729">
    <property type="term" value="F:mRNA binding"/>
    <property type="evidence" value="ECO:0007669"/>
    <property type="project" value="TreeGrafter"/>
</dbReference>